<proteinExistence type="inferred from homology"/>
<dbReference type="RefSeq" id="WP_126421649.1">
    <property type="nucleotide sequence ID" value="NZ_AP019367.1"/>
</dbReference>
<organism evidence="3 4">
    <name type="scientific">Parolsenella catena</name>
    <dbReference type="NCBI Taxonomy" id="2003188"/>
    <lineage>
        <taxon>Bacteria</taxon>
        <taxon>Bacillati</taxon>
        <taxon>Actinomycetota</taxon>
        <taxon>Coriobacteriia</taxon>
        <taxon>Coriobacteriales</taxon>
        <taxon>Atopobiaceae</taxon>
        <taxon>Parolsenella</taxon>
    </lineage>
</organism>
<dbReference type="PANTHER" id="PTHR43567:SF5">
    <property type="entry name" value="HYPOTHETICAL CYTOSOLIC PROTEIN"/>
    <property type="match status" value="1"/>
</dbReference>
<evidence type="ECO:0000259" key="2">
    <source>
        <dbReference type="Pfam" id="PF01613"/>
    </source>
</evidence>
<dbReference type="OrthoDB" id="9792436at2"/>
<accession>A0A3G9JX81</accession>
<dbReference type="SUPFAM" id="SSF50475">
    <property type="entry name" value="FMN-binding split barrel"/>
    <property type="match status" value="1"/>
</dbReference>
<dbReference type="InterPro" id="IPR052174">
    <property type="entry name" value="Flavoredoxin"/>
</dbReference>
<evidence type="ECO:0000313" key="3">
    <source>
        <dbReference type="EMBL" id="BBH50097.1"/>
    </source>
</evidence>
<evidence type="ECO:0000313" key="4">
    <source>
        <dbReference type="Proteomes" id="UP000273154"/>
    </source>
</evidence>
<comment type="similarity">
    <text evidence="1">Belongs to the flavoredoxin family.</text>
</comment>
<protein>
    <submittedName>
        <fullName evidence="3">Flavin reductase</fullName>
    </submittedName>
</protein>
<dbReference type="PANTHER" id="PTHR43567">
    <property type="entry name" value="FLAVOREDOXIN-RELATED-RELATED"/>
    <property type="match status" value="1"/>
</dbReference>
<evidence type="ECO:0000256" key="1">
    <source>
        <dbReference type="ARBA" id="ARBA00038054"/>
    </source>
</evidence>
<name>A0A3G9JX81_9ACTN</name>
<feature type="domain" description="Flavin reductase like" evidence="2">
    <location>
        <begin position="23"/>
        <end position="166"/>
    </location>
</feature>
<dbReference type="Proteomes" id="UP000273154">
    <property type="component" value="Chromosome"/>
</dbReference>
<dbReference type="GO" id="GO:0016646">
    <property type="term" value="F:oxidoreductase activity, acting on the CH-NH group of donors, NAD or NADP as acceptor"/>
    <property type="evidence" value="ECO:0007669"/>
    <property type="project" value="UniProtKB-ARBA"/>
</dbReference>
<dbReference type="GO" id="GO:0010181">
    <property type="term" value="F:FMN binding"/>
    <property type="evidence" value="ECO:0007669"/>
    <property type="project" value="InterPro"/>
</dbReference>
<sequence length="168" mass="18963">MSFREVDLKSLEFSPFAKIGDEWALLTAGTTSGYNTMTVSWGGMGVLWGKDVVTVYVRSQRYTKEFVDANDRFTLSFYAPKHKEALRYLGTHSGRDSYKATHVGFTPAYLDGSVAFEQASLVLVCRKLYADDIKPEKFLDGSIDARCYPEKDYHTMYIAEVEHVLVSA</sequence>
<dbReference type="EMBL" id="AP019367">
    <property type="protein sequence ID" value="BBH50097.1"/>
    <property type="molecule type" value="Genomic_DNA"/>
</dbReference>
<reference evidence="4" key="1">
    <citation type="submission" date="2018-11" db="EMBL/GenBank/DDBJ databases">
        <title>Comparative genomics of Parolsenella catena and Libanicoccus massiliensis: Reclassification of Libanicoccus massiliensis as Parolsenella massiliensis comb. nov.</title>
        <authorList>
            <person name="Sakamoto M."/>
            <person name="Ikeyama N."/>
            <person name="Murakami T."/>
            <person name="Mori H."/>
            <person name="Yuki M."/>
            <person name="Ohkuma M."/>
        </authorList>
    </citation>
    <scope>NUCLEOTIDE SEQUENCE [LARGE SCALE GENOMIC DNA]</scope>
    <source>
        <strain evidence="4">JCM 31932</strain>
    </source>
</reference>
<dbReference type="InterPro" id="IPR002563">
    <property type="entry name" value="Flavin_Rdtase-like_dom"/>
</dbReference>
<dbReference type="GeneID" id="88848813"/>
<keyword evidence="4" id="KW-1185">Reference proteome</keyword>
<gene>
    <name evidence="3" type="ORF">Pcatena_06840</name>
</gene>
<dbReference type="KEGG" id="pcat:Pcatena_06840"/>
<dbReference type="AlphaFoldDB" id="A0A3G9JX81"/>
<dbReference type="Gene3D" id="2.30.110.10">
    <property type="entry name" value="Electron Transport, Fmn-binding Protein, Chain A"/>
    <property type="match status" value="1"/>
</dbReference>
<dbReference type="InterPro" id="IPR012349">
    <property type="entry name" value="Split_barrel_FMN-bd"/>
</dbReference>
<dbReference type="Pfam" id="PF01613">
    <property type="entry name" value="Flavin_Reduct"/>
    <property type="match status" value="1"/>
</dbReference>